<dbReference type="FunFam" id="3.30.160.60:FF:000322">
    <property type="entry name" value="GDNF-inducible zinc finger protein 1"/>
    <property type="match status" value="1"/>
</dbReference>
<evidence type="ECO:0000256" key="12">
    <source>
        <dbReference type="SAM" id="MobiDB-lite"/>
    </source>
</evidence>
<name>A0A6A4WMJ5_AMPAM</name>
<dbReference type="GO" id="GO:0000978">
    <property type="term" value="F:RNA polymerase II cis-regulatory region sequence-specific DNA binding"/>
    <property type="evidence" value="ECO:0007669"/>
    <property type="project" value="TreeGrafter"/>
</dbReference>
<dbReference type="PROSITE" id="PS50157">
    <property type="entry name" value="ZINC_FINGER_C2H2_2"/>
    <property type="match status" value="7"/>
</dbReference>
<evidence type="ECO:0000256" key="10">
    <source>
        <dbReference type="PROSITE-ProRule" id="PRU00042"/>
    </source>
</evidence>
<evidence type="ECO:0000256" key="11">
    <source>
        <dbReference type="SAM" id="Coils"/>
    </source>
</evidence>
<dbReference type="FunFam" id="3.30.160.60:FF:000145">
    <property type="entry name" value="Zinc finger protein 574"/>
    <property type="match status" value="1"/>
</dbReference>
<evidence type="ECO:0000256" key="5">
    <source>
        <dbReference type="ARBA" id="ARBA00022833"/>
    </source>
</evidence>
<feature type="domain" description="C2H2-type" evidence="13">
    <location>
        <begin position="368"/>
        <end position="395"/>
    </location>
</feature>
<feature type="domain" description="C2H2-type" evidence="13">
    <location>
        <begin position="228"/>
        <end position="255"/>
    </location>
</feature>
<comment type="subcellular location">
    <subcellularLocation>
        <location evidence="1">Nucleus</location>
    </subcellularLocation>
</comment>
<sequence length="434" mass="49119">MRALTCSDHISPDVKPALVISAMSPLPANAPVQRRQGRMEPADIGEGQPQRPSLSEAPAYGREWDDLTAVHNTTDSDFQGLLIVKEEIKTEIMEEIKEEIVSKIEVKEEIQEEIDEDIESEREEEVYSLEAELPFLPWTPDEDPLSVRALQSLVKEEKLRCQLPSSSEDLIEFTEVHRDRTSRPIPNGSEMPVYNEDDSARELTVHSETSGDSVTSSPAGPSSSERPFGCFMCPARFAERSSLTTHMRTHYGERPHGCSICTARFARRSHLDTHMRTDTGERPHRCSICPALFARRSDLKTHVRTHTGERPHGCSICPALFASRSDLKTHVRTHTGEKPHCCSICSARFTRRSHLYLHMRSHSEEKPISCSNCPMQFTRRSDLTKHMRTHTEGWPNGCSVCAARFCLRSHLIRHMRTHTGERTPLTKHGNVPTN</sequence>
<dbReference type="Pfam" id="PF00096">
    <property type="entry name" value="zf-C2H2"/>
    <property type="match status" value="6"/>
</dbReference>
<dbReference type="SUPFAM" id="SSF57667">
    <property type="entry name" value="beta-beta-alpha zinc fingers"/>
    <property type="match status" value="4"/>
</dbReference>
<accession>A0A6A4WMJ5</accession>
<dbReference type="InterPro" id="IPR036236">
    <property type="entry name" value="Znf_C2H2_sf"/>
</dbReference>
<evidence type="ECO:0000256" key="4">
    <source>
        <dbReference type="ARBA" id="ARBA00022771"/>
    </source>
</evidence>
<evidence type="ECO:0000256" key="1">
    <source>
        <dbReference type="ARBA" id="ARBA00004123"/>
    </source>
</evidence>
<dbReference type="FunFam" id="3.30.160.60:FF:000202">
    <property type="entry name" value="Zinc finger protein 574"/>
    <property type="match status" value="2"/>
</dbReference>
<evidence type="ECO:0000256" key="9">
    <source>
        <dbReference type="ARBA" id="ARBA00023242"/>
    </source>
</evidence>
<dbReference type="Proteomes" id="UP000440578">
    <property type="component" value="Unassembled WGS sequence"/>
</dbReference>
<keyword evidence="15" id="KW-1185">Reference proteome</keyword>
<keyword evidence="11" id="KW-0175">Coiled coil</keyword>
<feature type="region of interest" description="Disordered" evidence="12">
    <location>
        <begin position="29"/>
        <end position="57"/>
    </location>
</feature>
<dbReference type="FunFam" id="3.30.160.60:FF:000065">
    <property type="entry name" value="B-cell CLL/lymphoma 6, member B"/>
    <property type="match status" value="1"/>
</dbReference>
<keyword evidence="4 10" id="KW-0863">Zinc-finger</keyword>
<evidence type="ECO:0000256" key="8">
    <source>
        <dbReference type="ARBA" id="ARBA00023163"/>
    </source>
</evidence>
<keyword evidence="6" id="KW-0805">Transcription regulation</keyword>
<feature type="domain" description="C2H2-type" evidence="13">
    <location>
        <begin position="284"/>
        <end position="311"/>
    </location>
</feature>
<evidence type="ECO:0000256" key="2">
    <source>
        <dbReference type="ARBA" id="ARBA00022723"/>
    </source>
</evidence>
<gene>
    <name evidence="14" type="ORF">FJT64_023282</name>
</gene>
<dbReference type="FunFam" id="3.30.160.60:FF:002343">
    <property type="entry name" value="Zinc finger protein 33A"/>
    <property type="match status" value="1"/>
</dbReference>
<dbReference type="OrthoDB" id="6077919at2759"/>
<evidence type="ECO:0000256" key="6">
    <source>
        <dbReference type="ARBA" id="ARBA00023015"/>
    </source>
</evidence>
<dbReference type="InterPro" id="IPR013087">
    <property type="entry name" value="Znf_C2H2_type"/>
</dbReference>
<dbReference type="PANTHER" id="PTHR14003">
    <property type="entry name" value="TRANSCRIPTIONAL REPRESSOR PROTEIN YY"/>
    <property type="match status" value="1"/>
</dbReference>
<feature type="region of interest" description="Disordered" evidence="12">
    <location>
        <begin position="200"/>
        <end position="225"/>
    </location>
</feature>
<dbReference type="GO" id="GO:0000785">
    <property type="term" value="C:chromatin"/>
    <property type="evidence" value="ECO:0007669"/>
    <property type="project" value="TreeGrafter"/>
</dbReference>
<evidence type="ECO:0000256" key="7">
    <source>
        <dbReference type="ARBA" id="ARBA00023125"/>
    </source>
</evidence>
<feature type="domain" description="C2H2-type" evidence="13">
    <location>
        <begin position="312"/>
        <end position="339"/>
    </location>
</feature>
<evidence type="ECO:0000256" key="3">
    <source>
        <dbReference type="ARBA" id="ARBA00022737"/>
    </source>
</evidence>
<protein>
    <submittedName>
        <fullName evidence="14">Zinc finger protein 37A</fullName>
    </submittedName>
</protein>
<keyword evidence="9" id="KW-0539">Nucleus</keyword>
<feature type="coiled-coil region" evidence="11">
    <location>
        <begin position="93"/>
        <end position="124"/>
    </location>
</feature>
<dbReference type="GO" id="GO:0005667">
    <property type="term" value="C:transcription regulator complex"/>
    <property type="evidence" value="ECO:0007669"/>
    <property type="project" value="TreeGrafter"/>
</dbReference>
<keyword evidence="3" id="KW-0677">Repeat</keyword>
<evidence type="ECO:0000313" key="14">
    <source>
        <dbReference type="EMBL" id="KAF0305014.1"/>
    </source>
</evidence>
<feature type="domain" description="C2H2-type" evidence="13">
    <location>
        <begin position="396"/>
        <end position="423"/>
    </location>
</feature>
<dbReference type="GO" id="GO:0008270">
    <property type="term" value="F:zinc ion binding"/>
    <property type="evidence" value="ECO:0007669"/>
    <property type="project" value="UniProtKB-KW"/>
</dbReference>
<keyword evidence="8" id="KW-0804">Transcription</keyword>
<evidence type="ECO:0000313" key="15">
    <source>
        <dbReference type="Proteomes" id="UP000440578"/>
    </source>
</evidence>
<feature type="domain" description="C2H2-type" evidence="13">
    <location>
        <begin position="340"/>
        <end position="367"/>
    </location>
</feature>
<feature type="domain" description="C2H2-type" evidence="13">
    <location>
        <begin position="256"/>
        <end position="283"/>
    </location>
</feature>
<reference evidence="14 15" key="1">
    <citation type="submission" date="2019-07" db="EMBL/GenBank/DDBJ databases">
        <title>Draft genome assembly of a fouling barnacle, Amphibalanus amphitrite (Darwin, 1854): The first reference genome for Thecostraca.</title>
        <authorList>
            <person name="Kim W."/>
        </authorList>
    </citation>
    <scope>NUCLEOTIDE SEQUENCE [LARGE SCALE GENOMIC DNA]</scope>
    <source>
        <strain evidence="14">SNU_AA5</strain>
        <tissue evidence="14">Soma without cirri and trophi</tissue>
    </source>
</reference>
<dbReference type="PROSITE" id="PS00028">
    <property type="entry name" value="ZINC_FINGER_C2H2_1"/>
    <property type="match status" value="6"/>
</dbReference>
<dbReference type="EMBL" id="VIIS01000788">
    <property type="protein sequence ID" value="KAF0305014.1"/>
    <property type="molecule type" value="Genomic_DNA"/>
</dbReference>
<dbReference type="PANTHER" id="PTHR14003:SF23">
    <property type="entry name" value="ZINC FINGER PROTEIN 143"/>
    <property type="match status" value="1"/>
</dbReference>
<organism evidence="14 15">
    <name type="scientific">Amphibalanus amphitrite</name>
    <name type="common">Striped barnacle</name>
    <name type="synonym">Balanus amphitrite</name>
    <dbReference type="NCBI Taxonomy" id="1232801"/>
    <lineage>
        <taxon>Eukaryota</taxon>
        <taxon>Metazoa</taxon>
        <taxon>Ecdysozoa</taxon>
        <taxon>Arthropoda</taxon>
        <taxon>Crustacea</taxon>
        <taxon>Multicrustacea</taxon>
        <taxon>Cirripedia</taxon>
        <taxon>Thoracica</taxon>
        <taxon>Thoracicalcarea</taxon>
        <taxon>Balanomorpha</taxon>
        <taxon>Balanoidea</taxon>
        <taxon>Balanidae</taxon>
        <taxon>Amphibalaninae</taxon>
        <taxon>Amphibalanus</taxon>
    </lineage>
</organism>
<feature type="compositionally biased region" description="Low complexity" evidence="12">
    <location>
        <begin position="213"/>
        <end position="225"/>
    </location>
</feature>
<dbReference type="SMART" id="SM00355">
    <property type="entry name" value="ZnF_C2H2"/>
    <property type="match status" value="7"/>
</dbReference>
<dbReference type="FunFam" id="3.30.160.60:FF:000630">
    <property type="entry name" value="Zinc finger protein 180"/>
    <property type="match status" value="1"/>
</dbReference>
<proteinExistence type="predicted"/>
<dbReference type="GO" id="GO:0031519">
    <property type="term" value="C:PcG protein complex"/>
    <property type="evidence" value="ECO:0007669"/>
    <property type="project" value="TreeGrafter"/>
</dbReference>
<keyword evidence="2" id="KW-0479">Metal-binding</keyword>
<keyword evidence="5" id="KW-0862">Zinc</keyword>
<keyword evidence="7" id="KW-0238">DNA-binding</keyword>
<dbReference type="GO" id="GO:0032502">
    <property type="term" value="P:developmental process"/>
    <property type="evidence" value="ECO:0007669"/>
    <property type="project" value="UniProtKB-ARBA"/>
</dbReference>
<comment type="caution">
    <text evidence="14">The sequence shown here is derived from an EMBL/GenBank/DDBJ whole genome shotgun (WGS) entry which is preliminary data.</text>
</comment>
<dbReference type="Gene3D" id="3.30.160.60">
    <property type="entry name" value="Classic Zinc Finger"/>
    <property type="match status" value="7"/>
</dbReference>
<dbReference type="GO" id="GO:0000981">
    <property type="term" value="F:DNA-binding transcription factor activity, RNA polymerase II-specific"/>
    <property type="evidence" value="ECO:0007669"/>
    <property type="project" value="TreeGrafter"/>
</dbReference>
<dbReference type="AlphaFoldDB" id="A0A6A4WMJ5"/>
<evidence type="ECO:0000259" key="13">
    <source>
        <dbReference type="PROSITE" id="PS50157"/>
    </source>
</evidence>